<dbReference type="EMBL" id="JBHLTS010000080">
    <property type="protein sequence ID" value="MFC0518951.1"/>
    <property type="molecule type" value="Genomic_DNA"/>
</dbReference>
<dbReference type="Proteomes" id="UP001589828">
    <property type="component" value="Unassembled WGS sequence"/>
</dbReference>
<accession>A0ABV6LHK9</accession>
<organism evidence="1 2">
    <name type="scientific">Mucilaginibacter angelicae</name>
    <dbReference type="NCBI Taxonomy" id="869718"/>
    <lineage>
        <taxon>Bacteria</taxon>
        <taxon>Pseudomonadati</taxon>
        <taxon>Bacteroidota</taxon>
        <taxon>Sphingobacteriia</taxon>
        <taxon>Sphingobacteriales</taxon>
        <taxon>Sphingobacteriaceae</taxon>
        <taxon>Mucilaginibacter</taxon>
    </lineage>
</organism>
<comment type="caution">
    <text evidence="1">The sequence shown here is derived from an EMBL/GenBank/DDBJ whole genome shotgun (WGS) entry which is preliminary data.</text>
</comment>
<protein>
    <submittedName>
        <fullName evidence="1">Uncharacterized protein</fullName>
    </submittedName>
</protein>
<keyword evidence="2" id="KW-1185">Reference proteome</keyword>
<evidence type="ECO:0000313" key="2">
    <source>
        <dbReference type="Proteomes" id="UP001589828"/>
    </source>
</evidence>
<name>A0ABV6LHK9_9SPHI</name>
<proteinExistence type="predicted"/>
<sequence length="147" mass="16013">MESSSKPLPFFFVGQALVNQRTADFVNQKNNLLSEALGKPDTRSIWYSRDHIAGLLDEIDHAGGDGLRIAFGMYERGHQFAGQLCLMMNPTRGVAVGDSVVHQAVILENEPDFAERSAVNKDYDFGNGLPGVDKGFNLGSPCPPICD</sequence>
<dbReference type="RefSeq" id="WP_377026653.1">
    <property type="nucleotide sequence ID" value="NZ_JBHLTS010000080.1"/>
</dbReference>
<gene>
    <name evidence="1" type="ORF">ACFFGT_32350</name>
</gene>
<reference evidence="1 2" key="1">
    <citation type="submission" date="2024-09" db="EMBL/GenBank/DDBJ databases">
        <authorList>
            <person name="Sun Q."/>
            <person name="Mori K."/>
        </authorList>
    </citation>
    <scope>NUCLEOTIDE SEQUENCE [LARGE SCALE GENOMIC DNA]</scope>
    <source>
        <strain evidence="1 2">NCAIM B.02415</strain>
    </source>
</reference>
<evidence type="ECO:0000313" key="1">
    <source>
        <dbReference type="EMBL" id="MFC0518951.1"/>
    </source>
</evidence>